<dbReference type="Gene3D" id="1.10.630.10">
    <property type="entry name" value="Cytochrome P450"/>
    <property type="match status" value="1"/>
</dbReference>
<dbReference type="EMBL" id="FMZK01000002">
    <property type="protein sequence ID" value="SDC41668.1"/>
    <property type="molecule type" value="Genomic_DNA"/>
</dbReference>
<dbReference type="PANTHER" id="PTHR46696">
    <property type="entry name" value="P450, PUTATIVE (EUROFUNG)-RELATED"/>
    <property type="match status" value="1"/>
</dbReference>
<dbReference type="GO" id="GO:0016705">
    <property type="term" value="F:oxidoreductase activity, acting on paired donors, with incorporation or reduction of molecular oxygen"/>
    <property type="evidence" value="ECO:0007669"/>
    <property type="project" value="InterPro"/>
</dbReference>
<dbReference type="SUPFAM" id="SSF48264">
    <property type="entry name" value="Cytochrome P450"/>
    <property type="match status" value="1"/>
</dbReference>
<dbReference type="STRING" id="67344.SAMN05216505_10284"/>
<dbReference type="CDD" id="cd11036">
    <property type="entry name" value="AknT-like"/>
    <property type="match status" value="1"/>
</dbReference>
<dbReference type="Pfam" id="PF00067">
    <property type="entry name" value="p450"/>
    <property type="match status" value="1"/>
</dbReference>
<keyword evidence="3" id="KW-1185">Reference proteome</keyword>
<keyword evidence="2" id="KW-0808">Transferase</keyword>
<dbReference type="InterPro" id="IPR036396">
    <property type="entry name" value="Cyt_P450_sf"/>
</dbReference>
<dbReference type="InterPro" id="IPR002397">
    <property type="entry name" value="Cyt_P450_B"/>
</dbReference>
<evidence type="ECO:0000256" key="1">
    <source>
        <dbReference type="ARBA" id="ARBA00010617"/>
    </source>
</evidence>
<dbReference type="GO" id="GO:0004497">
    <property type="term" value="F:monooxygenase activity"/>
    <property type="evidence" value="ECO:0007669"/>
    <property type="project" value="InterPro"/>
</dbReference>
<dbReference type="GO" id="GO:0005506">
    <property type="term" value="F:iron ion binding"/>
    <property type="evidence" value="ECO:0007669"/>
    <property type="project" value="InterPro"/>
</dbReference>
<dbReference type="RefSeq" id="WP_055571861.1">
    <property type="nucleotide sequence ID" value="NZ_FMZK01000002.1"/>
</dbReference>
<evidence type="ECO:0000313" key="2">
    <source>
        <dbReference type="EMBL" id="SDC41668.1"/>
    </source>
</evidence>
<evidence type="ECO:0000313" key="3">
    <source>
        <dbReference type="Proteomes" id="UP000182100"/>
    </source>
</evidence>
<accession>A0A1G6LEI7</accession>
<name>A0A1G6LEI7_9ACTN</name>
<sequence length="438" mass="46664">MPTPTSAPPTAPTDSELGRHLLTVRGFHFVFGALGDPYARRLRGEADHLSLGELVRGRGPLHRSALGTWVTADGPLAARLLDDPLLGPRHPASEGPQEHVRENVWETWRTCHVTPLGEDLLTPAAADHDRLAALLGPVLGPRTCTAWRVDAERAAHRVLDGLPPHFDLVSDLARPAVTDALATLLGLPDTARAELPDLLAACGPVLDSALCPPRLPVARAMTRALRRVRELMATAVAGHLTAPAGGALSALLAVAPDGGRDPGDTVAAAVLSAVVGAEAAITTVANAVMSLLEHGEQWSLLRADPDRATEAVEETLRWAPPVTLRSLITQGEVEIGGETLEADQHVVVLVDAAQRDPELYEDPDRFRLDRPRTPGFTHVALTGRDHLGLVAPLVRVQCTAVLRAVAERLPGLRAEGEPLRRGRSPVVRAPLSLRLAQK</sequence>
<gene>
    <name evidence="2" type="ORF">SAMN05216505_10284</name>
</gene>
<dbReference type="InterPro" id="IPR001128">
    <property type="entry name" value="Cyt_P450"/>
</dbReference>
<dbReference type="GO" id="GO:0016740">
    <property type="term" value="F:transferase activity"/>
    <property type="evidence" value="ECO:0007669"/>
    <property type="project" value="UniProtKB-KW"/>
</dbReference>
<proteinExistence type="inferred from homology"/>
<dbReference type="GO" id="GO:0020037">
    <property type="term" value="F:heme binding"/>
    <property type="evidence" value="ECO:0007669"/>
    <property type="project" value="InterPro"/>
</dbReference>
<protein>
    <submittedName>
        <fullName evidence="2">Glycosyltransferase auxiliary protein/glycosyltransferase auxiliary protein</fullName>
    </submittedName>
</protein>
<dbReference type="PRINTS" id="PR00359">
    <property type="entry name" value="BP450"/>
</dbReference>
<comment type="similarity">
    <text evidence="1">Belongs to the cytochrome P450 family.</text>
</comment>
<organism evidence="2 3">
    <name type="scientific">Streptomyces prasinopilosus</name>
    <dbReference type="NCBI Taxonomy" id="67344"/>
    <lineage>
        <taxon>Bacteria</taxon>
        <taxon>Bacillati</taxon>
        <taxon>Actinomycetota</taxon>
        <taxon>Actinomycetes</taxon>
        <taxon>Kitasatosporales</taxon>
        <taxon>Streptomycetaceae</taxon>
        <taxon>Streptomyces</taxon>
    </lineage>
</organism>
<dbReference type="AlphaFoldDB" id="A0A1G6LEI7"/>
<dbReference type="PANTHER" id="PTHR46696:SF1">
    <property type="entry name" value="CYTOCHROME P450 YJIB-RELATED"/>
    <property type="match status" value="1"/>
</dbReference>
<dbReference type="Proteomes" id="UP000182100">
    <property type="component" value="Unassembled WGS sequence"/>
</dbReference>
<reference evidence="3" key="1">
    <citation type="submission" date="2016-10" db="EMBL/GenBank/DDBJ databases">
        <authorList>
            <person name="Varghese N."/>
            <person name="Submissions S."/>
        </authorList>
    </citation>
    <scope>NUCLEOTIDE SEQUENCE [LARGE SCALE GENOMIC DNA]</scope>
    <source>
        <strain evidence="3">CGMCC 4.3504</strain>
    </source>
</reference>
<dbReference type="NCBIfam" id="TIGR04515">
    <property type="entry name" value="P450_rel_GT_act"/>
    <property type="match status" value="1"/>
</dbReference>
<dbReference type="InterPro" id="IPR030958">
    <property type="entry name" value="P450-rel_GT_act"/>
</dbReference>